<organism evidence="2 3">
    <name type="scientific">Phenylobacterium haematophilum</name>
    <dbReference type="NCBI Taxonomy" id="98513"/>
    <lineage>
        <taxon>Bacteria</taxon>
        <taxon>Pseudomonadati</taxon>
        <taxon>Pseudomonadota</taxon>
        <taxon>Alphaproteobacteria</taxon>
        <taxon>Caulobacterales</taxon>
        <taxon>Caulobacteraceae</taxon>
        <taxon>Phenylobacterium</taxon>
    </lineage>
</organism>
<reference evidence="2 3" key="1">
    <citation type="submission" date="2020-08" db="EMBL/GenBank/DDBJ databases">
        <title>Genomic Encyclopedia of Type Strains, Phase IV (KMG-IV): sequencing the most valuable type-strain genomes for metagenomic binning, comparative biology and taxonomic classification.</title>
        <authorList>
            <person name="Goeker M."/>
        </authorList>
    </citation>
    <scope>NUCLEOTIDE SEQUENCE [LARGE SCALE GENOMIC DNA]</scope>
    <source>
        <strain evidence="2 3">DSM 21793</strain>
    </source>
</reference>
<accession>A0A839ZYA0</accession>
<evidence type="ECO:0000256" key="1">
    <source>
        <dbReference type="SAM" id="SignalP"/>
    </source>
</evidence>
<feature type="signal peptide" evidence="1">
    <location>
        <begin position="1"/>
        <end position="20"/>
    </location>
</feature>
<dbReference type="Proteomes" id="UP000530564">
    <property type="component" value="Unassembled WGS sequence"/>
</dbReference>
<protein>
    <submittedName>
        <fullName evidence="2">Uncharacterized protein</fullName>
    </submittedName>
</protein>
<comment type="caution">
    <text evidence="2">The sequence shown here is derived from an EMBL/GenBank/DDBJ whole genome shotgun (WGS) entry which is preliminary data.</text>
</comment>
<evidence type="ECO:0000313" key="2">
    <source>
        <dbReference type="EMBL" id="MBB3890250.1"/>
    </source>
</evidence>
<dbReference type="RefSeq" id="WP_183770151.1">
    <property type="nucleotide sequence ID" value="NZ_JACIDK010000001.1"/>
</dbReference>
<dbReference type="AlphaFoldDB" id="A0A839ZYA0"/>
<feature type="chain" id="PRO_5032985468" evidence="1">
    <location>
        <begin position="21"/>
        <end position="184"/>
    </location>
</feature>
<keyword evidence="1" id="KW-0732">Signal</keyword>
<dbReference type="EMBL" id="JACIDK010000001">
    <property type="protein sequence ID" value="MBB3890250.1"/>
    <property type="molecule type" value="Genomic_DNA"/>
</dbReference>
<sequence>MRCVSFLAALFLSFVAGVGAASSQGVFGRPLSDEELAGERGGIQLPTGMEVGFGASVRTFVDGALVLETKLVWTDQGALQSEAAPALAAQGQNGQITLSDGAAQLPGVALNGDGGSTVVLHELNAARIANVVVNTANNRDIRQEVQIDLAIPELSQFQQSAIQERANMRMMESVGAALGDAARP</sequence>
<evidence type="ECO:0000313" key="3">
    <source>
        <dbReference type="Proteomes" id="UP000530564"/>
    </source>
</evidence>
<proteinExistence type="predicted"/>
<keyword evidence="3" id="KW-1185">Reference proteome</keyword>
<name>A0A839ZYA0_9CAUL</name>
<gene>
    <name evidence="2" type="ORF">GGQ61_000947</name>
</gene>